<name>A0A9P6BYW3_9AGAR</name>
<sequence length="155" mass="17199">MPLSKEDTVDLFFPSPEEVTQTAGLPAIAAVTGFYKDSPGALTARLTTLEYQFDILHMLSTRVTQVESRLESLEVLSSLILDVKLRLDALDVSPTPRNFARRADGARTIKGLTSSNRQWGRVLSYFRLKSSTKAVPPSLVLDETLSSYCWEFVGN</sequence>
<keyword evidence="2" id="KW-1185">Reference proteome</keyword>
<evidence type="ECO:0000313" key="2">
    <source>
        <dbReference type="Proteomes" id="UP000807342"/>
    </source>
</evidence>
<comment type="caution">
    <text evidence="1">The sequence shown here is derived from an EMBL/GenBank/DDBJ whole genome shotgun (WGS) entry which is preliminary data.</text>
</comment>
<accession>A0A9P6BYW3</accession>
<evidence type="ECO:0000313" key="1">
    <source>
        <dbReference type="EMBL" id="KAF9442853.1"/>
    </source>
</evidence>
<protein>
    <submittedName>
        <fullName evidence="1">Uncharacterized protein</fullName>
    </submittedName>
</protein>
<organism evidence="1 2">
    <name type="scientific">Macrolepiota fuliginosa MF-IS2</name>
    <dbReference type="NCBI Taxonomy" id="1400762"/>
    <lineage>
        <taxon>Eukaryota</taxon>
        <taxon>Fungi</taxon>
        <taxon>Dikarya</taxon>
        <taxon>Basidiomycota</taxon>
        <taxon>Agaricomycotina</taxon>
        <taxon>Agaricomycetes</taxon>
        <taxon>Agaricomycetidae</taxon>
        <taxon>Agaricales</taxon>
        <taxon>Agaricineae</taxon>
        <taxon>Agaricaceae</taxon>
        <taxon>Macrolepiota</taxon>
    </lineage>
</organism>
<reference evidence="1" key="1">
    <citation type="submission" date="2020-11" db="EMBL/GenBank/DDBJ databases">
        <authorList>
            <consortium name="DOE Joint Genome Institute"/>
            <person name="Ahrendt S."/>
            <person name="Riley R."/>
            <person name="Andreopoulos W."/>
            <person name="Labutti K."/>
            <person name="Pangilinan J."/>
            <person name="Ruiz-Duenas F.J."/>
            <person name="Barrasa J.M."/>
            <person name="Sanchez-Garcia M."/>
            <person name="Camarero S."/>
            <person name="Miyauchi S."/>
            <person name="Serrano A."/>
            <person name="Linde D."/>
            <person name="Babiker R."/>
            <person name="Drula E."/>
            <person name="Ayuso-Fernandez I."/>
            <person name="Pacheco R."/>
            <person name="Padilla G."/>
            <person name="Ferreira P."/>
            <person name="Barriuso J."/>
            <person name="Kellner H."/>
            <person name="Castanera R."/>
            <person name="Alfaro M."/>
            <person name="Ramirez L."/>
            <person name="Pisabarro A.G."/>
            <person name="Kuo A."/>
            <person name="Tritt A."/>
            <person name="Lipzen A."/>
            <person name="He G."/>
            <person name="Yan M."/>
            <person name="Ng V."/>
            <person name="Cullen D."/>
            <person name="Martin F."/>
            <person name="Rosso M.-N."/>
            <person name="Henrissat B."/>
            <person name="Hibbett D."/>
            <person name="Martinez A.T."/>
            <person name="Grigoriev I.V."/>
        </authorList>
    </citation>
    <scope>NUCLEOTIDE SEQUENCE</scope>
    <source>
        <strain evidence="1">MF-IS2</strain>
    </source>
</reference>
<gene>
    <name evidence="1" type="ORF">P691DRAFT_788891</name>
</gene>
<proteinExistence type="predicted"/>
<dbReference type="Proteomes" id="UP000807342">
    <property type="component" value="Unassembled WGS sequence"/>
</dbReference>
<dbReference type="AlphaFoldDB" id="A0A9P6BYW3"/>
<dbReference type="EMBL" id="MU151558">
    <property type="protein sequence ID" value="KAF9442853.1"/>
    <property type="molecule type" value="Genomic_DNA"/>
</dbReference>